<gene>
    <name evidence="2" type="ORF">Pa4123_64740</name>
</gene>
<dbReference type="Proteomes" id="UP001144280">
    <property type="component" value="Unassembled WGS sequence"/>
</dbReference>
<name>A0ABQ5R4C6_9ACTN</name>
<evidence type="ECO:0000256" key="1">
    <source>
        <dbReference type="SAM" id="MobiDB-lite"/>
    </source>
</evidence>
<proteinExistence type="predicted"/>
<accession>A0ABQ5R4C6</accession>
<feature type="compositionally biased region" description="Low complexity" evidence="1">
    <location>
        <begin position="70"/>
        <end position="85"/>
    </location>
</feature>
<protein>
    <submittedName>
        <fullName evidence="2">Uncharacterized protein</fullName>
    </submittedName>
</protein>
<sequence length="93" mass="9932">MRSEAMNTPESGFVAIPRTVLSMAVGVIDTVERAVVGEGRIRTARGNAWEAVCADRARADRIAEVRRQLSQRSVGSSPRSSASQSEVTTGARS</sequence>
<evidence type="ECO:0000313" key="2">
    <source>
        <dbReference type="EMBL" id="GLI01198.1"/>
    </source>
</evidence>
<keyword evidence="3" id="KW-1185">Reference proteome</keyword>
<dbReference type="EMBL" id="BSDI01000041">
    <property type="protein sequence ID" value="GLI01198.1"/>
    <property type="molecule type" value="Genomic_DNA"/>
</dbReference>
<feature type="region of interest" description="Disordered" evidence="1">
    <location>
        <begin position="68"/>
        <end position="93"/>
    </location>
</feature>
<evidence type="ECO:0000313" key="3">
    <source>
        <dbReference type="Proteomes" id="UP001144280"/>
    </source>
</evidence>
<reference evidence="2" key="1">
    <citation type="submission" date="2022-12" db="EMBL/GenBank/DDBJ databases">
        <title>New Phytohabitans aurantiacus sp. RD004123 nov., an actinomycete isolated from soil.</title>
        <authorList>
            <person name="Triningsih D.W."/>
            <person name="Harunari E."/>
            <person name="Igarashi Y."/>
        </authorList>
    </citation>
    <scope>NUCLEOTIDE SEQUENCE</scope>
    <source>
        <strain evidence="2">RD004123</strain>
    </source>
</reference>
<organism evidence="2 3">
    <name type="scientific">Phytohabitans aurantiacus</name>
    <dbReference type="NCBI Taxonomy" id="3016789"/>
    <lineage>
        <taxon>Bacteria</taxon>
        <taxon>Bacillati</taxon>
        <taxon>Actinomycetota</taxon>
        <taxon>Actinomycetes</taxon>
        <taxon>Micromonosporales</taxon>
        <taxon>Micromonosporaceae</taxon>
    </lineage>
</organism>
<comment type="caution">
    <text evidence="2">The sequence shown here is derived from an EMBL/GenBank/DDBJ whole genome shotgun (WGS) entry which is preliminary data.</text>
</comment>